<evidence type="ECO:0000259" key="3">
    <source>
        <dbReference type="PROSITE" id="PS50157"/>
    </source>
</evidence>
<proteinExistence type="predicted"/>
<dbReference type="GO" id="GO:0008270">
    <property type="term" value="F:zinc ion binding"/>
    <property type="evidence" value="ECO:0007669"/>
    <property type="project" value="UniProtKB-KW"/>
</dbReference>
<evidence type="ECO:0000313" key="4">
    <source>
        <dbReference type="EMBL" id="KAH0818993.1"/>
    </source>
</evidence>
<feature type="compositionally biased region" description="Pro residues" evidence="2">
    <location>
        <begin position="151"/>
        <end position="160"/>
    </location>
</feature>
<feature type="compositionally biased region" description="Low complexity" evidence="2">
    <location>
        <begin position="139"/>
        <end position="150"/>
    </location>
</feature>
<evidence type="ECO:0000256" key="2">
    <source>
        <dbReference type="SAM" id="MobiDB-lite"/>
    </source>
</evidence>
<dbReference type="Proteomes" id="UP000719412">
    <property type="component" value="Unassembled WGS sequence"/>
</dbReference>
<dbReference type="PROSITE" id="PS50157">
    <property type="entry name" value="ZINC_FINGER_C2H2_2"/>
    <property type="match status" value="1"/>
</dbReference>
<feature type="domain" description="C2H2-type" evidence="3">
    <location>
        <begin position="35"/>
        <end position="62"/>
    </location>
</feature>
<protein>
    <recommendedName>
        <fullName evidence="3">C2H2-type domain-containing protein</fullName>
    </recommendedName>
</protein>
<accession>A0A8J6LH23</accession>
<evidence type="ECO:0000256" key="1">
    <source>
        <dbReference type="PROSITE-ProRule" id="PRU00042"/>
    </source>
</evidence>
<feature type="region of interest" description="Disordered" evidence="2">
    <location>
        <begin position="131"/>
        <end position="162"/>
    </location>
</feature>
<sequence>MEFVCACGRSFESRRSLGCHKRYCAAASQDRSPDIVCRSCGKSFSEERKLGDHTKNVCGRASECQFWGRTFETRSGVRQHERKAHFQIGPHLGRLAVHLGWTIDMVKYRRRLTQYKALLDDKQDAAATILGDKPPPLLASPGLTPLAAAPTPSPSGPCPSAPGLLPACPPCS</sequence>
<comment type="caution">
    <text evidence="4">The sequence shown here is derived from an EMBL/GenBank/DDBJ whole genome shotgun (WGS) entry which is preliminary data.</text>
</comment>
<evidence type="ECO:0000313" key="5">
    <source>
        <dbReference type="Proteomes" id="UP000719412"/>
    </source>
</evidence>
<dbReference type="Gene3D" id="3.30.160.60">
    <property type="entry name" value="Classic Zinc Finger"/>
    <property type="match status" value="1"/>
</dbReference>
<name>A0A8J6LH23_TENMO</name>
<keyword evidence="1" id="KW-0863">Zinc-finger</keyword>
<reference evidence="4" key="1">
    <citation type="journal article" date="2020" name="J Insects Food Feed">
        <title>The yellow mealworm (Tenebrio molitor) genome: a resource for the emerging insects as food and feed industry.</title>
        <authorList>
            <person name="Eriksson T."/>
            <person name="Andere A."/>
            <person name="Kelstrup H."/>
            <person name="Emery V."/>
            <person name="Picard C."/>
        </authorList>
    </citation>
    <scope>NUCLEOTIDE SEQUENCE</scope>
    <source>
        <strain evidence="4">Stoneville</strain>
        <tissue evidence="4">Whole head</tissue>
    </source>
</reference>
<dbReference type="EMBL" id="JABDTM020016003">
    <property type="protein sequence ID" value="KAH0818993.1"/>
    <property type="molecule type" value="Genomic_DNA"/>
</dbReference>
<gene>
    <name evidence="4" type="ORF">GEV33_003798</name>
</gene>
<dbReference type="AlphaFoldDB" id="A0A8J6LH23"/>
<organism evidence="4 5">
    <name type="scientific">Tenebrio molitor</name>
    <name type="common">Yellow mealworm beetle</name>
    <dbReference type="NCBI Taxonomy" id="7067"/>
    <lineage>
        <taxon>Eukaryota</taxon>
        <taxon>Metazoa</taxon>
        <taxon>Ecdysozoa</taxon>
        <taxon>Arthropoda</taxon>
        <taxon>Hexapoda</taxon>
        <taxon>Insecta</taxon>
        <taxon>Pterygota</taxon>
        <taxon>Neoptera</taxon>
        <taxon>Endopterygota</taxon>
        <taxon>Coleoptera</taxon>
        <taxon>Polyphaga</taxon>
        <taxon>Cucujiformia</taxon>
        <taxon>Tenebrionidae</taxon>
        <taxon>Tenebrio</taxon>
    </lineage>
</organism>
<keyword evidence="1" id="KW-0862">Zinc</keyword>
<dbReference type="InterPro" id="IPR013087">
    <property type="entry name" value="Znf_C2H2_type"/>
</dbReference>
<reference evidence="4" key="2">
    <citation type="submission" date="2021-08" db="EMBL/GenBank/DDBJ databases">
        <authorList>
            <person name="Eriksson T."/>
        </authorList>
    </citation>
    <scope>NUCLEOTIDE SEQUENCE</scope>
    <source>
        <strain evidence="4">Stoneville</strain>
        <tissue evidence="4">Whole head</tissue>
    </source>
</reference>
<keyword evidence="1" id="KW-0479">Metal-binding</keyword>
<keyword evidence="5" id="KW-1185">Reference proteome</keyword>